<evidence type="ECO:0000256" key="1">
    <source>
        <dbReference type="ARBA" id="ARBA00024332"/>
    </source>
</evidence>
<evidence type="ECO:0000259" key="3">
    <source>
        <dbReference type="Pfam" id="PF15927"/>
    </source>
</evidence>
<sequence>MPSAKKSKKSKKDLERVVTELARLEQLRKEKEEKIRKEKELLVKRSNMENEEIETIKIRESQDQVIKNLKNERMEKLSWTKFMQCSRVPEPNNAGDVNTYIATWTEENVVSSDHGTSKLEPLLAEGEAELHMFKIKAIDENNEHNCTLAKELLAIMKAAINEKWNDYALDLLQFLDTFPRENSENLIITKSCHDHHFGLWANYTKNPRFKNFTLFDGRLTFDMPKPVALSSTAMICRLDENITAVDYFEHDDRVVDGNKTIVGGVLYLDLFEMPDQPRNGNGWTIRTCNEMKYPFSTQQSVDINESDNETVNENSQSIWQAEVKYTTKTGTFIHHDSLKLLYWDFDDRKWRSDGFSDIHVEGSTITFKTTNFKPTIVTHENHPEFPLQSWTLSSQGNDSVLLSLKGLQTQLEVSIFPEFCRLNFPSSNGELNENVKYTPSELLYVKCRFLSHKMLSYYGYNYMAPKSVNNIDPERIKRKVM</sequence>
<organism evidence="4 5">
    <name type="scientific">Rozella allomycis (strain CSF55)</name>
    <dbReference type="NCBI Taxonomy" id="988480"/>
    <lineage>
        <taxon>Eukaryota</taxon>
        <taxon>Fungi</taxon>
        <taxon>Fungi incertae sedis</taxon>
        <taxon>Cryptomycota</taxon>
        <taxon>Cryptomycota incertae sedis</taxon>
        <taxon>Rozella</taxon>
    </lineage>
</organism>
<dbReference type="GO" id="GO:0005930">
    <property type="term" value="C:axoneme"/>
    <property type="evidence" value="ECO:0007669"/>
    <property type="project" value="TreeGrafter"/>
</dbReference>
<dbReference type="Pfam" id="PF15927">
    <property type="entry name" value="Casc1_N"/>
    <property type="match status" value="1"/>
</dbReference>
<evidence type="ECO:0000313" key="5">
    <source>
        <dbReference type="Proteomes" id="UP000030755"/>
    </source>
</evidence>
<name>A0A075B3Q9_ROZAC</name>
<dbReference type="Proteomes" id="UP000030755">
    <property type="component" value="Unassembled WGS sequence"/>
</dbReference>
<dbReference type="InterPro" id="IPR031826">
    <property type="entry name" value="IC97/Casc1_N"/>
</dbReference>
<dbReference type="InterPro" id="IPR023247">
    <property type="entry name" value="IC97/Dnai7-like"/>
</dbReference>
<dbReference type="PANTHER" id="PTHR20929">
    <property type="entry name" value="LUNG ADENOMA SUSCEPTIBILITY 1-RELATED"/>
    <property type="match status" value="1"/>
</dbReference>
<dbReference type="HOGENOM" id="CLU_567605_0_0_1"/>
<dbReference type="STRING" id="988480.A0A075B3Q9"/>
<dbReference type="OMA" id="FTRCEKT"/>
<dbReference type="GO" id="GO:0008017">
    <property type="term" value="F:microtubule binding"/>
    <property type="evidence" value="ECO:0007669"/>
    <property type="project" value="TreeGrafter"/>
</dbReference>
<reference evidence="4 5" key="1">
    <citation type="journal article" date="2013" name="Curr. Biol.">
        <title>Shared signatures of parasitism and phylogenomics unite Cryptomycota and microsporidia.</title>
        <authorList>
            <person name="James T.Y."/>
            <person name="Pelin A."/>
            <person name="Bonen L."/>
            <person name="Ahrendt S."/>
            <person name="Sain D."/>
            <person name="Corradi N."/>
            <person name="Stajich J.E."/>
        </authorList>
    </citation>
    <scope>NUCLEOTIDE SEQUENCE [LARGE SCALE GENOMIC DNA]</scope>
    <source>
        <strain evidence="4 5">CSF55</strain>
    </source>
</reference>
<dbReference type="AlphaFoldDB" id="A0A075B3Q9"/>
<dbReference type="PANTHER" id="PTHR20929:SF11">
    <property type="entry name" value="DYNEIN AXONEMAL INTERMEDIATE CHAIN 7"/>
    <property type="match status" value="1"/>
</dbReference>
<protein>
    <recommendedName>
        <fullName evidence="3">IC97/Casc1 N-terminal domain-containing protein</fullName>
    </recommendedName>
</protein>
<evidence type="ECO:0000256" key="2">
    <source>
        <dbReference type="SAM" id="Coils"/>
    </source>
</evidence>
<keyword evidence="5" id="KW-1185">Reference proteome</keyword>
<comment type="similarity">
    <text evidence="1">Belongs to the DNAI7 family.</text>
</comment>
<proteinExistence type="inferred from homology"/>
<keyword evidence="2" id="KW-0175">Coiled coil</keyword>
<feature type="domain" description="IC97/Casc1 N-terminal" evidence="3">
    <location>
        <begin position="10"/>
        <end position="208"/>
    </location>
</feature>
<dbReference type="EMBL" id="KE560823">
    <property type="protein sequence ID" value="EPZ35528.1"/>
    <property type="molecule type" value="Genomic_DNA"/>
</dbReference>
<accession>A0A075B3Q9</accession>
<gene>
    <name evidence="4" type="ORF">O9G_003961</name>
</gene>
<dbReference type="OrthoDB" id="297923at2759"/>
<dbReference type="PRINTS" id="PR02043">
    <property type="entry name" value="CANCERSCCP1"/>
</dbReference>
<evidence type="ECO:0000313" key="4">
    <source>
        <dbReference type="EMBL" id="EPZ35528.1"/>
    </source>
</evidence>
<feature type="coiled-coil region" evidence="2">
    <location>
        <begin position="7"/>
        <end position="51"/>
    </location>
</feature>
<dbReference type="GO" id="GO:0048487">
    <property type="term" value="F:beta-tubulin binding"/>
    <property type="evidence" value="ECO:0007669"/>
    <property type="project" value="TreeGrafter"/>
</dbReference>